<keyword evidence="3" id="KW-1185">Reference proteome</keyword>
<proteinExistence type="predicted"/>
<accession>A0A371G3Y9</accession>
<dbReference type="AlphaFoldDB" id="A0A371G3Y9"/>
<dbReference type="InterPro" id="IPR056924">
    <property type="entry name" value="SH3_Tf2-1"/>
</dbReference>
<feature type="domain" description="Tf2-1-like SH3-like" evidence="1">
    <location>
        <begin position="69"/>
        <end position="108"/>
    </location>
</feature>
<gene>
    <name evidence="2" type="ORF">CR513_33555</name>
</gene>
<comment type="caution">
    <text evidence="2">The sequence shown here is derived from an EMBL/GenBank/DDBJ whole genome shotgun (WGS) entry which is preliminary data.</text>
</comment>
<reference evidence="2" key="1">
    <citation type="submission" date="2018-05" db="EMBL/GenBank/DDBJ databases">
        <title>Draft genome of Mucuna pruriens seed.</title>
        <authorList>
            <person name="Nnadi N.E."/>
            <person name="Vos R."/>
            <person name="Hasami M.H."/>
            <person name="Devisetty U.K."/>
            <person name="Aguiy J.C."/>
        </authorList>
    </citation>
    <scope>NUCLEOTIDE SEQUENCE [LARGE SCALE GENOMIC DNA]</scope>
    <source>
        <strain evidence="2">JCA_2017</strain>
    </source>
</reference>
<protein>
    <recommendedName>
        <fullName evidence="1">Tf2-1-like SH3-like domain-containing protein</fullName>
    </recommendedName>
</protein>
<evidence type="ECO:0000313" key="3">
    <source>
        <dbReference type="Proteomes" id="UP000257109"/>
    </source>
</evidence>
<evidence type="ECO:0000313" key="2">
    <source>
        <dbReference type="EMBL" id="RDX85280.1"/>
    </source>
</evidence>
<dbReference type="EMBL" id="QJKJ01006831">
    <property type="protein sequence ID" value="RDX85280.1"/>
    <property type="molecule type" value="Genomic_DNA"/>
</dbReference>
<name>A0A371G3Y9_MUCPR</name>
<organism evidence="2 3">
    <name type="scientific">Mucuna pruriens</name>
    <name type="common">Velvet bean</name>
    <name type="synonym">Dolichos pruriens</name>
    <dbReference type="NCBI Taxonomy" id="157652"/>
    <lineage>
        <taxon>Eukaryota</taxon>
        <taxon>Viridiplantae</taxon>
        <taxon>Streptophyta</taxon>
        <taxon>Embryophyta</taxon>
        <taxon>Tracheophyta</taxon>
        <taxon>Spermatophyta</taxon>
        <taxon>Magnoliopsida</taxon>
        <taxon>eudicotyledons</taxon>
        <taxon>Gunneridae</taxon>
        <taxon>Pentapetalae</taxon>
        <taxon>rosids</taxon>
        <taxon>fabids</taxon>
        <taxon>Fabales</taxon>
        <taxon>Fabaceae</taxon>
        <taxon>Papilionoideae</taxon>
        <taxon>50 kb inversion clade</taxon>
        <taxon>NPAAA clade</taxon>
        <taxon>indigoferoid/millettioid clade</taxon>
        <taxon>Phaseoleae</taxon>
        <taxon>Mucuna</taxon>
    </lineage>
</organism>
<sequence>MLHVVAVPNRIKELLEKYEDLIRETNMLPPTNLETRSSNSQYPAPTGLHCHRTKIEKFVHDMLAFMEEDIICLKAQTYKLKSLVAQANDKLSPRFYGPFKVLEKIGPVLTSCNSLTQHSYILFFMYLSREEIHLLVFLIRNQMVKKILGIMHREHGYKEEKKNGEVLKLLDARIIYPSLIASELSLSSVYPRKREPQ</sequence>
<feature type="non-terminal residue" evidence="2">
    <location>
        <position position="1"/>
    </location>
</feature>
<dbReference type="Pfam" id="PF24626">
    <property type="entry name" value="SH3_Tf2-1"/>
    <property type="match status" value="1"/>
</dbReference>
<dbReference type="Proteomes" id="UP000257109">
    <property type="component" value="Unassembled WGS sequence"/>
</dbReference>
<evidence type="ECO:0000259" key="1">
    <source>
        <dbReference type="Pfam" id="PF24626"/>
    </source>
</evidence>